<evidence type="ECO:0000313" key="6">
    <source>
        <dbReference type="Proteomes" id="UP000672934"/>
    </source>
</evidence>
<dbReference type="InterPro" id="IPR000873">
    <property type="entry name" value="AMP-dep_synth/lig_dom"/>
</dbReference>
<dbReference type="Pfam" id="PF13193">
    <property type="entry name" value="AMP-binding_C"/>
    <property type="match status" value="1"/>
</dbReference>
<dbReference type="PROSITE" id="PS00455">
    <property type="entry name" value="AMP_BINDING"/>
    <property type="match status" value="1"/>
</dbReference>
<comment type="caution">
    <text evidence="5">The sequence shown here is derived from an EMBL/GenBank/DDBJ whole genome shotgun (WGS) entry which is preliminary data.</text>
</comment>
<dbReference type="PANTHER" id="PTHR24096">
    <property type="entry name" value="LONG-CHAIN-FATTY-ACID--COA LIGASE"/>
    <property type="match status" value="1"/>
</dbReference>
<dbReference type="Pfam" id="PF00501">
    <property type="entry name" value="AMP-binding"/>
    <property type="match status" value="1"/>
</dbReference>
<evidence type="ECO:0000259" key="3">
    <source>
        <dbReference type="Pfam" id="PF00501"/>
    </source>
</evidence>
<dbReference type="InterPro" id="IPR025110">
    <property type="entry name" value="AMP-bd_C"/>
</dbReference>
<dbReference type="GO" id="GO:0004467">
    <property type="term" value="F:long-chain fatty acid-CoA ligase activity"/>
    <property type="evidence" value="ECO:0007669"/>
    <property type="project" value="UniProtKB-EC"/>
</dbReference>
<feature type="domain" description="AMP-dependent synthetase/ligase" evidence="3">
    <location>
        <begin position="61"/>
        <end position="458"/>
    </location>
</feature>
<dbReference type="Gene3D" id="3.40.50.12780">
    <property type="entry name" value="N-terminal domain of ligase-like"/>
    <property type="match status" value="1"/>
</dbReference>
<organism evidence="5 6">
    <name type="scientific">Cupriavidus yeoncheonensis</name>
    <dbReference type="NCBI Taxonomy" id="1462994"/>
    <lineage>
        <taxon>Bacteria</taxon>
        <taxon>Pseudomonadati</taxon>
        <taxon>Pseudomonadota</taxon>
        <taxon>Betaproteobacteria</taxon>
        <taxon>Burkholderiales</taxon>
        <taxon>Burkholderiaceae</taxon>
        <taxon>Cupriavidus</taxon>
    </lineage>
</organism>
<proteinExistence type="inferred from homology"/>
<dbReference type="InterPro" id="IPR042099">
    <property type="entry name" value="ANL_N_sf"/>
</dbReference>
<comment type="similarity">
    <text evidence="1">Belongs to the ATP-dependent AMP-binding enzyme family.</text>
</comment>
<feature type="domain" description="AMP-binding enzyme C-terminal" evidence="4">
    <location>
        <begin position="508"/>
        <end position="584"/>
    </location>
</feature>
<keyword evidence="6" id="KW-1185">Reference proteome</keyword>
<evidence type="ECO:0000256" key="1">
    <source>
        <dbReference type="ARBA" id="ARBA00006432"/>
    </source>
</evidence>
<dbReference type="PANTHER" id="PTHR24096:SF149">
    <property type="entry name" value="AMP-BINDING DOMAIN-CONTAINING PROTEIN-RELATED"/>
    <property type="match status" value="1"/>
</dbReference>
<dbReference type="EMBL" id="CAJPUY010000002">
    <property type="protein sequence ID" value="CAG2130719.1"/>
    <property type="molecule type" value="Genomic_DNA"/>
</dbReference>
<name>A0A916ITH5_9BURK</name>
<dbReference type="InterPro" id="IPR045851">
    <property type="entry name" value="AMP-bd_C_sf"/>
</dbReference>
<dbReference type="EC" id="6.2.1.3" evidence="5"/>
<sequence>MDPTATPTPAATTATIAATGAPRQEAEYLDDLRRRWHAAWPAGAPREPQYPLGRMPLSEMLRHWARERPQQPAVHFYGHVTSYAELDAQSDRCAALLAAQGIGPGDRVAVLLPNCPQFHVVFFGILKLGAIYVPVSPLSQRAELLHALRDSTPCALVALDQLLPLVADARAELGAADPLRILFVASYADVAPNQPTLPLPPMVQAPRLVPEPEDSAIDLLAAMAACTAPAPRAIPDLDAPAALNYTGGTTGLPKGCIHTQGDMVDMAAAFSAVALPMTGDSVMLGFFPEFWIAGENLCLIFPVFFGVPLVLLARWDAQTFMAAVQHYRVTNASMLVDSAVEVMDHPRVGDYDLRSLRHVGVSSFVKKLNLDYRGRWHALTGSTIAETAWGMTETQTCNTFTYGMQDHDMDLRAQPVFVGLPVPGTEFKVCDFATGELLPPGTEGELCVRTPTLLKGYWNKPDATRESLRDGWFHTGDIGVIDIDGYLHYLGRRKEMLKVNGMSVFPAEIETMLGQHPAILGSAVVGRPDEDRGQVPVAFVMLKPEAVGTIDEAALTAWCRGSMAIYKVPQLRVVDALPLTATGKVRKQDLIPLAEALR</sequence>
<accession>A0A916ITH5</accession>
<dbReference type="InterPro" id="IPR020845">
    <property type="entry name" value="AMP-binding_CS"/>
</dbReference>
<dbReference type="Gene3D" id="3.30.300.30">
    <property type="match status" value="1"/>
</dbReference>
<dbReference type="SUPFAM" id="SSF56801">
    <property type="entry name" value="Acetyl-CoA synthetase-like"/>
    <property type="match status" value="1"/>
</dbReference>
<evidence type="ECO:0000256" key="2">
    <source>
        <dbReference type="ARBA" id="ARBA00022598"/>
    </source>
</evidence>
<gene>
    <name evidence="5" type="primary">fadD_2</name>
    <name evidence="5" type="ORF">LMG31506_00870</name>
</gene>
<dbReference type="NCBIfam" id="NF004822">
    <property type="entry name" value="PRK06178.1"/>
    <property type="match status" value="1"/>
</dbReference>
<dbReference type="Proteomes" id="UP000672934">
    <property type="component" value="Unassembled WGS sequence"/>
</dbReference>
<protein>
    <submittedName>
        <fullName evidence="5">Long-chain-fatty-acid--CoA ligase</fullName>
        <ecNumber evidence="5">6.2.1.3</ecNumber>
    </submittedName>
</protein>
<evidence type="ECO:0000259" key="4">
    <source>
        <dbReference type="Pfam" id="PF13193"/>
    </source>
</evidence>
<reference evidence="5" key="1">
    <citation type="submission" date="2021-03" db="EMBL/GenBank/DDBJ databases">
        <authorList>
            <person name="Peeters C."/>
        </authorList>
    </citation>
    <scope>NUCLEOTIDE SEQUENCE</scope>
    <source>
        <strain evidence="5">LMG 31506</strain>
    </source>
</reference>
<evidence type="ECO:0000313" key="5">
    <source>
        <dbReference type="EMBL" id="CAG2130719.1"/>
    </source>
</evidence>
<keyword evidence="2 5" id="KW-0436">Ligase</keyword>
<dbReference type="AlphaFoldDB" id="A0A916ITH5"/>
<dbReference type="RefSeq" id="WP_230426737.1">
    <property type="nucleotide sequence ID" value="NZ_CAJPUY010000002.1"/>
</dbReference>